<keyword evidence="3" id="KW-1185">Reference proteome</keyword>
<dbReference type="AlphaFoldDB" id="A0A7T8KGY0"/>
<sequence length="58" mass="6346">MKAPQHIQTMPWTPRVSRLPSRKAPNSRPSSSLKESHPSSSKGVLSFVFEKGVPSSSL</sequence>
<evidence type="ECO:0000256" key="1">
    <source>
        <dbReference type="SAM" id="MobiDB-lite"/>
    </source>
</evidence>
<proteinExistence type="predicted"/>
<feature type="compositionally biased region" description="Low complexity" evidence="1">
    <location>
        <begin position="27"/>
        <end position="41"/>
    </location>
</feature>
<evidence type="ECO:0000313" key="3">
    <source>
        <dbReference type="Proteomes" id="UP000595437"/>
    </source>
</evidence>
<name>A0A7T8KGY0_CALRO</name>
<feature type="compositionally biased region" description="Polar residues" evidence="1">
    <location>
        <begin position="1"/>
        <end position="11"/>
    </location>
</feature>
<protein>
    <submittedName>
        <fullName evidence="2">Uncharacterized protein</fullName>
    </submittedName>
</protein>
<reference evidence="3" key="1">
    <citation type="submission" date="2021-01" db="EMBL/GenBank/DDBJ databases">
        <title>Caligus Genome Assembly.</title>
        <authorList>
            <person name="Gallardo-Escarate C."/>
        </authorList>
    </citation>
    <scope>NUCLEOTIDE SEQUENCE [LARGE SCALE GENOMIC DNA]</scope>
</reference>
<feature type="region of interest" description="Disordered" evidence="1">
    <location>
        <begin position="1"/>
        <end position="58"/>
    </location>
</feature>
<dbReference type="Proteomes" id="UP000595437">
    <property type="component" value="Chromosome 1"/>
</dbReference>
<evidence type="ECO:0000313" key="2">
    <source>
        <dbReference type="EMBL" id="QQP55711.1"/>
    </source>
</evidence>
<organism evidence="2 3">
    <name type="scientific">Caligus rogercresseyi</name>
    <name type="common">Sea louse</name>
    <dbReference type="NCBI Taxonomy" id="217165"/>
    <lineage>
        <taxon>Eukaryota</taxon>
        <taxon>Metazoa</taxon>
        <taxon>Ecdysozoa</taxon>
        <taxon>Arthropoda</taxon>
        <taxon>Crustacea</taxon>
        <taxon>Multicrustacea</taxon>
        <taxon>Hexanauplia</taxon>
        <taxon>Copepoda</taxon>
        <taxon>Siphonostomatoida</taxon>
        <taxon>Caligidae</taxon>
        <taxon>Caligus</taxon>
    </lineage>
</organism>
<gene>
    <name evidence="2" type="ORF">FKW44_000142</name>
</gene>
<accession>A0A7T8KGY0</accession>
<dbReference type="EMBL" id="CP045890">
    <property type="protein sequence ID" value="QQP55711.1"/>
    <property type="molecule type" value="Genomic_DNA"/>
</dbReference>